<comment type="caution">
    <text evidence="1">The sequence shown here is derived from an EMBL/GenBank/DDBJ whole genome shotgun (WGS) entry which is preliminary data.</text>
</comment>
<reference evidence="1 2" key="1">
    <citation type="submission" date="2016-01" db="EMBL/GenBank/DDBJ databases">
        <authorList>
            <person name="Oliw E.H."/>
        </authorList>
    </citation>
    <scope>NUCLEOTIDE SEQUENCE [LARGE SCALE GENOMIC DNA]</scope>
    <source>
        <strain evidence="1 2">CMW7756B</strain>
    </source>
</reference>
<evidence type="ECO:0000313" key="1">
    <source>
        <dbReference type="EMBL" id="KXA64253.1"/>
    </source>
</evidence>
<dbReference type="RefSeq" id="WP_060807556.1">
    <property type="nucleotide sequence ID" value="NZ_KQ958075.1"/>
</dbReference>
<dbReference type="EMBL" id="LRQT01000029">
    <property type="protein sequence ID" value="KXA64253.1"/>
    <property type="molecule type" value="Genomic_DNA"/>
</dbReference>
<dbReference type="PATRIC" id="fig|39777.7.peg.1018"/>
<evidence type="ECO:0000313" key="2">
    <source>
        <dbReference type="Proteomes" id="UP000070226"/>
    </source>
</evidence>
<gene>
    <name evidence="1" type="ORF">HMPREF3233_01049</name>
</gene>
<name>A0A133S4Q3_9FIRM</name>
<organism evidence="1">
    <name type="scientific">Veillonella atypica</name>
    <dbReference type="NCBI Taxonomy" id="39777"/>
    <lineage>
        <taxon>Bacteria</taxon>
        <taxon>Bacillati</taxon>
        <taxon>Bacillota</taxon>
        <taxon>Negativicutes</taxon>
        <taxon>Veillonellales</taxon>
        <taxon>Veillonellaceae</taxon>
        <taxon>Veillonella</taxon>
    </lineage>
</organism>
<proteinExistence type="predicted"/>
<accession>A0A133S4Q3</accession>
<dbReference type="AlphaFoldDB" id="A0A133S4Q3"/>
<protein>
    <submittedName>
        <fullName evidence="1">Uncharacterized protein</fullName>
    </submittedName>
</protein>
<dbReference type="Proteomes" id="UP000070226">
    <property type="component" value="Unassembled WGS sequence"/>
</dbReference>
<sequence length="261" mass="30553">MFKFIYNSNSLEEQAESINLPQNAFAYLNWFFEEQKNPNNEPNVNKNIDSLQFFIMGNSYIAISFKNLYQIYTEGNKCKIADHLIFPILFNLMHGLECWLKSGTLSFSYLYNLEGKIKKSHDLEILYSEFKRNVTNTSLGSIVNKYIEFNFIEDFISNLKLNNVRFDFARYSSFESGGVSQSQFYCGYHNICIDMSLLLQFYFYLIQDFRTLISYILTCCECNEVPEESGYAAFIAEGLDFKFDDISDIDIFIYQHLLGVM</sequence>